<feature type="transmembrane region" description="Helical" evidence="2">
    <location>
        <begin position="78"/>
        <end position="101"/>
    </location>
</feature>
<evidence type="ECO:0000256" key="2">
    <source>
        <dbReference type="SAM" id="Phobius"/>
    </source>
</evidence>
<feature type="region of interest" description="Disordered" evidence="1">
    <location>
        <begin position="1"/>
        <end position="28"/>
    </location>
</feature>
<evidence type="ECO:0000259" key="3">
    <source>
        <dbReference type="PROSITE" id="PS51724"/>
    </source>
</evidence>
<dbReference type="SUPFAM" id="SSF110997">
    <property type="entry name" value="Sporulation related repeat"/>
    <property type="match status" value="1"/>
</dbReference>
<keyword evidence="2" id="KW-0812">Transmembrane</keyword>
<keyword evidence="5" id="KW-1185">Reference proteome</keyword>
<dbReference type="InterPro" id="IPR007730">
    <property type="entry name" value="SPOR-like_dom"/>
</dbReference>
<dbReference type="Gene3D" id="3.30.70.1070">
    <property type="entry name" value="Sporulation related repeat"/>
    <property type="match status" value="1"/>
</dbReference>
<evidence type="ECO:0000256" key="1">
    <source>
        <dbReference type="SAM" id="MobiDB-lite"/>
    </source>
</evidence>
<feature type="region of interest" description="Disordered" evidence="1">
    <location>
        <begin position="114"/>
        <end position="137"/>
    </location>
</feature>
<proteinExistence type="predicted"/>
<dbReference type="Proteomes" id="UP001235343">
    <property type="component" value="Unassembled WGS sequence"/>
</dbReference>
<dbReference type="PROSITE" id="PS51724">
    <property type="entry name" value="SPOR"/>
    <property type="match status" value="1"/>
</dbReference>
<gene>
    <name evidence="4" type="ORF">QQS35_14610</name>
</gene>
<dbReference type="RefSeq" id="WP_285932958.1">
    <property type="nucleotide sequence ID" value="NZ_JASTZU010000042.1"/>
</dbReference>
<accession>A0ABT7L907</accession>
<evidence type="ECO:0000313" key="4">
    <source>
        <dbReference type="EMBL" id="MDL4841670.1"/>
    </source>
</evidence>
<sequence length="313" mass="35208">MDNRKTISVKMNGKETTIQSDKHSNKDPWPITFNEQAASLDNNFNPNDLKEYEKNHTIEDDWYNSNNYKKKGKKIPPIVKIFIISAGSAILVGLTLGFIMLRMFVGLENGGEQTDASSSVVVDDDGQATTEQGKASDASGNVTYKMADLEASVIQAGAFSTIEKAEEWQQGIRDSGYLSMIWEKDGEFRLFVGISNSQAVIEKIVADMDSVGVESYDRQWISSGQETQLLESEIEWLKTFPELWNNSLSLENLSASNWTDWLANYPKDSSEKVKALQTEANSFVEAIKNDESSNQKQIHLLNMWKLYSELSKE</sequence>
<feature type="domain" description="SPOR" evidence="3">
    <location>
        <begin position="146"/>
        <end position="223"/>
    </location>
</feature>
<organism evidence="4 5">
    <name type="scientific">Aquibacillus rhizosphaerae</name>
    <dbReference type="NCBI Taxonomy" id="3051431"/>
    <lineage>
        <taxon>Bacteria</taxon>
        <taxon>Bacillati</taxon>
        <taxon>Bacillota</taxon>
        <taxon>Bacilli</taxon>
        <taxon>Bacillales</taxon>
        <taxon>Bacillaceae</taxon>
        <taxon>Aquibacillus</taxon>
    </lineage>
</organism>
<keyword evidence="2" id="KW-1133">Transmembrane helix</keyword>
<keyword evidence="2" id="KW-0472">Membrane</keyword>
<feature type="compositionally biased region" description="Polar residues" evidence="1">
    <location>
        <begin position="127"/>
        <end position="137"/>
    </location>
</feature>
<evidence type="ECO:0000313" key="5">
    <source>
        <dbReference type="Proteomes" id="UP001235343"/>
    </source>
</evidence>
<dbReference type="InterPro" id="IPR036680">
    <property type="entry name" value="SPOR-like_sf"/>
</dbReference>
<dbReference type="EMBL" id="JASTZU010000042">
    <property type="protein sequence ID" value="MDL4841670.1"/>
    <property type="molecule type" value="Genomic_DNA"/>
</dbReference>
<comment type="caution">
    <text evidence="4">The sequence shown here is derived from an EMBL/GenBank/DDBJ whole genome shotgun (WGS) entry which is preliminary data.</text>
</comment>
<reference evidence="4 5" key="1">
    <citation type="submission" date="2023-06" db="EMBL/GenBank/DDBJ databases">
        <title>Aquibacillus rhizosphaerae LR5S19.</title>
        <authorList>
            <person name="Sun J.-Q."/>
        </authorList>
    </citation>
    <scope>NUCLEOTIDE SEQUENCE [LARGE SCALE GENOMIC DNA]</scope>
    <source>
        <strain evidence="4 5">LR5S19</strain>
    </source>
</reference>
<protein>
    <recommendedName>
        <fullName evidence="3">SPOR domain-containing protein</fullName>
    </recommendedName>
</protein>
<name>A0ABT7L907_9BACI</name>